<dbReference type="AlphaFoldDB" id="A0A8C2YDG9"/>
<dbReference type="Ensembl" id="ENSCJPT00005025787.1">
    <property type="protein sequence ID" value="ENSCJPP00005018549.1"/>
    <property type="gene ID" value="ENSCJPG00005015098.1"/>
</dbReference>
<proteinExistence type="predicted"/>
<dbReference type="InterPro" id="IPR000436">
    <property type="entry name" value="Sushi_SCR_CCP_dom"/>
</dbReference>
<name>A0A8C2YDG9_COTJA</name>
<dbReference type="GeneTree" id="ENSGT00940000164219"/>
<keyword evidence="4 6" id="KW-1015">Disulfide bond</keyword>
<evidence type="ECO:0000256" key="7">
    <source>
        <dbReference type="SAM" id="MobiDB-lite"/>
    </source>
</evidence>
<feature type="disulfide bond" evidence="6">
    <location>
        <begin position="183"/>
        <end position="226"/>
    </location>
</feature>
<comment type="caution">
    <text evidence="6">Lacks conserved residue(s) required for the propagation of feature annotation.</text>
</comment>
<keyword evidence="10" id="KW-1185">Reference proteome</keyword>
<protein>
    <recommendedName>
        <fullName evidence="8">Sushi domain-containing protein</fullName>
    </recommendedName>
</protein>
<evidence type="ECO:0000256" key="3">
    <source>
        <dbReference type="ARBA" id="ARBA00022737"/>
    </source>
</evidence>
<evidence type="ECO:0000259" key="8">
    <source>
        <dbReference type="PROSITE" id="PS50923"/>
    </source>
</evidence>
<evidence type="ECO:0000256" key="6">
    <source>
        <dbReference type="PROSITE-ProRule" id="PRU00302"/>
    </source>
</evidence>
<feature type="domain" description="Sushi" evidence="8">
    <location>
        <begin position="181"/>
        <end position="245"/>
    </location>
</feature>
<evidence type="ECO:0000256" key="2">
    <source>
        <dbReference type="ARBA" id="ARBA00022729"/>
    </source>
</evidence>
<sequence>MSPCSTGACGPPPLMPHSQPSDIEQLSSFPVGSRVTYLCVHGAVRIPGVLDTVQCLPGSQWSELRDPCGLSCTTPTTLHFAALSEVDEMINFYPVGFTVSYSCRPGYENITENQPSSTCLENLMWSEVPELCQRKSCGPPMAPPAGRTLQPTDFLFGTRVSVLCNEGLSVMLLLAFCHAVITCSSPPRISNGKHDGEGVEKFAYNSTVSYSCDSGFQLIGNVSIRCTRAGNAGGGWSGAVPQCKGDFL</sequence>
<dbReference type="InterPro" id="IPR035976">
    <property type="entry name" value="Sushi/SCR/CCP_sf"/>
</dbReference>
<dbReference type="Gene3D" id="2.10.70.10">
    <property type="entry name" value="Complement Module, domain 1"/>
    <property type="match status" value="4"/>
</dbReference>
<keyword evidence="2" id="KW-0732">Signal</keyword>
<evidence type="ECO:0000256" key="4">
    <source>
        <dbReference type="ARBA" id="ARBA00023157"/>
    </source>
</evidence>
<keyword evidence="3" id="KW-0677">Repeat</keyword>
<dbReference type="InterPro" id="IPR050350">
    <property type="entry name" value="Compl-Cell_Adhes-Reg"/>
</dbReference>
<dbReference type="FunFam" id="2.10.70.10:FF:000014">
    <property type="entry name" value="Membrane cofactor protein"/>
    <property type="match status" value="1"/>
</dbReference>
<reference evidence="9" key="2">
    <citation type="submission" date="2025-08" db="UniProtKB">
        <authorList>
            <consortium name="Ensembl"/>
        </authorList>
    </citation>
    <scope>IDENTIFICATION</scope>
</reference>
<feature type="region of interest" description="Disordered" evidence="7">
    <location>
        <begin position="1"/>
        <end position="21"/>
    </location>
</feature>
<dbReference type="CDD" id="cd00033">
    <property type="entry name" value="CCP"/>
    <property type="match status" value="3"/>
</dbReference>
<keyword evidence="5" id="KW-0325">Glycoprotein</keyword>
<dbReference type="PANTHER" id="PTHR19325:SF570">
    <property type="entry name" value="COMPLEMENT COMPONENT 4 BINDING PROTEIN, MEMBRANE"/>
    <property type="match status" value="1"/>
</dbReference>
<reference evidence="9" key="1">
    <citation type="submission" date="2015-11" db="EMBL/GenBank/DDBJ databases">
        <authorList>
            <consortium name="International Coturnix japonica Genome Analysis Consortium"/>
            <person name="Warren W."/>
            <person name="Burt D.W."/>
            <person name="Antin P.B."/>
            <person name="Lanford R."/>
            <person name="Gros J."/>
            <person name="Wilson R.K."/>
        </authorList>
    </citation>
    <scope>NUCLEOTIDE SEQUENCE [LARGE SCALE GENOMIC DNA]</scope>
</reference>
<dbReference type="Pfam" id="PF00084">
    <property type="entry name" value="Sushi"/>
    <property type="match status" value="3"/>
</dbReference>
<dbReference type="PROSITE" id="PS50923">
    <property type="entry name" value="SUSHI"/>
    <property type="match status" value="2"/>
</dbReference>
<evidence type="ECO:0000256" key="5">
    <source>
        <dbReference type="ARBA" id="ARBA00023180"/>
    </source>
</evidence>
<accession>A0A8C2YDG9</accession>
<dbReference type="Proteomes" id="UP000694412">
    <property type="component" value="Chromosome 26"/>
</dbReference>
<feature type="domain" description="Sushi" evidence="8">
    <location>
        <begin position="70"/>
        <end position="134"/>
    </location>
</feature>
<dbReference type="PANTHER" id="PTHR19325">
    <property type="entry name" value="COMPLEMENT COMPONENT-RELATED SUSHI DOMAIN-CONTAINING"/>
    <property type="match status" value="1"/>
</dbReference>
<organism evidence="9 10">
    <name type="scientific">Coturnix japonica</name>
    <name type="common">Japanese quail</name>
    <name type="synonym">Coturnix coturnix japonica</name>
    <dbReference type="NCBI Taxonomy" id="93934"/>
    <lineage>
        <taxon>Eukaryota</taxon>
        <taxon>Metazoa</taxon>
        <taxon>Chordata</taxon>
        <taxon>Craniata</taxon>
        <taxon>Vertebrata</taxon>
        <taxon>Euteleostomi</taxon>
        <taxon>Archelosauria</taxon>
        <taxon>Archosauria</taxon>
        <taxon>Dinosauria</taxon>
        <taxon>Saurischia</taxon>
        <taxon>Theropoda</taxon>
        <taxon>Coelurosauria</taxon>
        <taxon>Aves</taxon>
        <taxon>Neognathae</taxon>
        <taxon>Galloanserae</taxon>
        <taxon>Galliformes</taxon>
        <taxon>Phasianidae</taxon>
        <taxon>Perdicinae</taxon>
        <taxon>Coturnix</taxon>
    </lineage>
</organism>
<evidence type="ECO:0000313" key="9">
    <source>
        <dbReference type="Ensembl" id="ENSCJPP00005018549.1"/>
    </source>
</evidence>
<evidence type="ECO:0000256" key="1">
    <source>
        <dbReference type="ARBA" id="ARBA00022659"/>
    </source>
</evidence>
<keyword evidence="1 6" id="KW-0768">Sushi</keyword>
<dbReference type="SUPFAM" id="SSF57535">
    <property type="entry name" value="Complement control module/SCR domain"/>
    <property type="match status" value="3"/>
</dbReference>
<dbReference type="SMART" id="SM00032">
    <property type="entry name" value="CCP"/>
    <property type="match status" value="3"/>
</dbReference>
<reference evidence="9" key="3">
    <citation type="submission" date="2025-09" db="UniProtKB">
        <authorList>
            <consortium name="Ensembl"/>
        </authorList>
    </citation>
    <scope>IDENTIFICATION</scope>
</reference>
<evidence type="ECO:0000313" key="10">
    <source>
        <dbReference type="Proteomes" id="UP000694412"/>
    </source>
</evidence>